<evidence type="ECO:0000313" key="3">
    <source>
        <dbReference type="Proteomes" id="UP000642553"/>
    </source>
</evidence>
<feature type="compositionally biased region" description="Polar residues" evidence="1">
    <location>
        <begin position="28"/>
        <end position="38"/>
    </location>
</feature>
<feature type="region of interest" description="Disordered" evidence="1">
    <location>
        <begin position="20"/>
        <end position="64"/>
    </location>
</feature>
<dbReference type="EMBL" id="CP029701">
    <property type="protein sequence ID" value="QHV63985.1"/>
    <property type="molecule type" value="Genomic_DNA"/>
</dbReference>
<proteinExistence type="predicted"/>
<name>A0AAE7BI09_9BACT</name>
<evidence type="ECO:0000256" key="1">
    <source>
        <dbReference type="SAM" id="MobiDB-lite"/>
    </source>
</evidence>
<accession>A0AAE7BI09</accession>
<protein>
    <submittedName>
        <fullName evidence="2">Uncharacterized protein</fullName>
    </submittedName>
</protein>
<organism evidence="2 3">
    <name type="scientific">Akkermansia massiliensis</name>
    <dbReference type="NCBI Taxonomy" id="2927224"/>
    <lineage>
        <taxon>Bacteria</taxon>
        <taxon>Pseudomonadati</taxon>
        <taxon>Verrucomicrobiota</taxon>
        <taxon>Verrucomicrobiia</taxon>
        <taxon>Verrucomicrobiales</taxon>
        <taxon>Akkermansiaceae</taxon>
        <taxon>Akkermansia</taxon>
    </lineage>
</organism>
<dbReference type="Proteomes" id="UP000642553">
    <property type="component" value="Chromosome"/>
</dbReference>
<sequence>MWGSLFHAEKGLFPLLKKRRVPGRKSTEQQQDICSSPGGTARSKRKEKKGDILRPPCGQVLNSF</sequence>
<gene>
    <name evidence="2" type="ORF">DMI76_11690</name>
</gene>
<reference evidence="2" key="1">
    <citation type="submission" date="2018-05" db="EMBL/GenBank/DDBJ databases">
        <title>Complete genome sequnece of Akkermansia muciniphila EB-AMDK-40.</title>
        <authorList>
            <person name="Nam Y.-D."/>
            <person name="Chung W.-H."/>
            <person name="Park Y.S."/>
            <person name="Kang J."/>
        </authorList>
    </citation>
    <scope>NUCLEOTIDE SEQUENCE</scope>
    <source>
        <strain evidence="2">EB-AMDK-40</strain>
    </source>
</reference>
<evidence type="ECO:0000313" key="2">
    <source>
        <dbReference type="EMBL" id="QHV63985.1"/>
    </source>
</evidence>
<dbReference type="AlphaFoldDB" id="A0AAE7BI09"/>